<dbReference type="PANTHER" id="PTHR42852">
    <property type="entry name" value="THIOL:DISULFIDE INTERCHANGE PROTEIN DSBE"/>
    <property type="match status" value="1"/>
</dbReference>
<feature type="signal peptide" evidence="2">
    <location>
        <begin position="1"/>
        <end position="18"/>
    </location>
</feature>
<evidence type="ECO:0000313" key="5">
    <source>
        <dbReference type="Proteomes" id="UP001597418"/>
    </source>
</evidence>
<organism evidence="4 5">
    <name type="scientific">Sphingobacterium populi</name>
    <dbReference type="NCBI Taxonomy" id="1812824"/>
    <lineage>
        <taxon>Bacteria</taxon>
        <taxon>Pseudomonadati</taxon>
        <taxon>Bacteroidota</taxon>
        <taxon>Sphingobacteriia</taxon>
        <taxon>Sphingobacteriales</taxon>
        <taxon>Sphingobacteriaceae</taxon>
        <taxon>Sphingobacterium</taxon>
    </lineage>
</organism>
<dbReference type="InterPro" id="IPR036249">
    <property type="entry name" value="Thioredoxin-like_sf"/>
</dbReference>
<dbReference type="CDD" id="cd02966">
    <property type="entry name" value="TlpA_like_family"/>
    <property type="match status" value="1"/>
</dbReference>
<keyword evidence="2" id="KW-0732">Signal</keyword>
<accession>A0ABW5U994</accession>
<feature type="domain" description="Thioredoxin" evidence="3">
    <location>
        <begin position="603"/>
        <end position="737"/>
    </location>
</feature>
<dbReference type="PANTHER" id="PTHR42852:SF17">
    <property type="entry name" value="THIOREDOXIN-LIKE PROTEIN HI_1115"/>
    <property type="match status" value="1"/>
</dbReference>
<dbReference type="RefSeq" id="WP_197464816.1">
    <property type="nucleotide sequence ID" value="NZ_JBHUMB010000005.1"/>
</dbReference>
<proteinExistence type="predicted"/>
<evidence type="ECO:0000259" key="3">
    <source>
        <dbReference type="PROSITE" id="PS51352"/>
    </source>
</evidence>
<dbReference type="Gene3D" id="3.40.30.10">
    <property type="entry name" value="Glutaredoxin"/>
    <property type="match status" value="1"/>
</dbReference>
<keyword evidence="1" id="KW-0676">Redox-active center</keyword>
<keyword evidence="5" id="KW-1185">Reference proteome</keyword>
<feature type="chain" id="PRO_5047345082" evidence="2">
    <location>
        <begin position="19"/>
        <end position="737"/>
    </location>
</feature>
<evidence type="ECO:0000256" key="1">
    <source>
        <dbReference type="ARBA" id="ARBA00023284"/>
    </source>
</evidence>
<dbReference type="Pfam" id="PF00578">
    <property type="entry name" value="AhpC-TSA"/>
    <property type="match status" value="1"/>
</dbReference>
<dbReference type="InterPro" id="IPR013766">
    <property type="entry name" value="Thioredoxin_domain"/>
</dbReference>
<comment type="caution">
    <text evidence="4">The sequence shown here is derived from an EMBL/GenBank/DDBJ whole genome shotgun (WGS) entry which is preliminary data.</text>
</comment>
<sequence>MKKLILMFLLLPCFWTYSQQKYVEIPYIYTLRDTTSNSKPGESINYLKVREYVGSAAGEYPFELYLMAFSENTGFGEEKRMVSSDHLEKAQNFLNRTSDVARLINVKQPIRYDIKDGLLQVDSAGYMHYVEQQLDNWQVKDNFRNNIAVNAYEFLNHILKRLHFSEFAVLDDTKFQHGKLSTSGTEYTIIDQKRQHQLVSFVKKDDVTDTHGLVRFKKKQNRAASFIVRSHITQHMPDGELYEGVFSERLEENKVLKEKSNLQPSYADMLVHGSYWSTALLVDDKPDSAKVYAFIEKFDESYGQDKNYVLAKLNNIWQMRDYESYHAALNLVSDVTHLVGTSHLTNITNVENFSWEMFQTVLPLMQDESLYGYIQHTFSQSIMRKDSLSLSWLDRSEGLFTERENTALYPLIVWRKSMDMQRADQLIALRDTFMQLDNNYWNQGNAGRYALLIQKAIDETDSHGIAQIIDRLQELTEDKNNPKRYIQKAHLAYANYLAYEMAKERKDDEAIEYLHRAATNSPKTKDENAYDSFYDRHFLQSKDNYTAEYVTALQQAGRDDVALQQYVDEFLHNPASTFEGLQAHYIKTYPQESFSKYFHAELLPKLPDAPTFLLKALDDQDYSSDQLKGRWTVLDFWGTWCGPCVAEMPKLNDFHLKDKQNKAVLLTIACYDTKDKVEKFLATNNYQIPVLMSNSIVQKDFNVNSYPSKFLISPEGKLISTAFQFDWESLLDKLVDL</sequence>
<protein>
    <submittedName>
        <fullName evidence="4">TlpA family protein disulfide reductase</fullName>
    </submittedName>
</protein>
<gene>
    <name evidence="4" type="ORF">ACFSQ6_03225</name>
</gene>
<name>A0ABW5U994_9SPHI</name>
<evidence type="ECO:0000256" key="2">
    <source>
        <dbReference type="SAM" id="SignalP"/>
    </source>
</evidence>
<dbReference type="SUPFAM" id="SSF52833">
    <property type="entry name" value="Thioredoxin-like"/>
    <property type="match status" value="1"/>
</dbReference>
<dbReference type="InterPro" id="IPR000866">
    <property type="entry name" value="AhpC/TSA"/>
</dbReference>
<dbReference type="Proteomes" id="UP001597418">
    <property type="component" value="Unassembled WGS sequence"/>
</dbReference>
<dbReference type="InterPro" id="IPR017937">
    <property type="entry name" value="Thioredoxin_CS"/>
</dbReference>
<reference evidence="5" key="1">
    <citation type="journal article" date="2019" name="Int. J. Syst. Evol. Microbiol.">
        <title>The Global Catalogue of Microorganisms (GCM) 10K type strain sequencing project: providing services to taxonomists for standard genome sequencing and annotation.</title>
        <authorList>
            <consortium name="The Broad Institute Genomics Platform"/>
            <consortium name="The Broad Institute Genome Sequencing Center for Infectious Disease"/>
            <person name="Wu L."/>
            <person name="Ma J."/>
        </authorList>
    </citation>
    <scope>NUCLEOTIDE SEQUENCE [LARGE SCALE GENOMIC DNA]</scope>
    <source>
        <strain evidence="5">KCTC 42247</strain>
    </source>
</reference>
<dbReference type="PROSITE" id="PS00194">
    <property type="entry name" value="THIOREDOXIN_1"/>
    <property type="match status" value="1"/>
</dbReference>
<dbReference type="EMBL" id="JBHUMB010000005">
    <property type="protein sequence ID" value="MFD2742397.1"/>
    <property type="molecule type" value="Genomic_DNA"/>
</dbReference>
<dbReference type="InterPro" id="IPR050553">
    <property type="entry name" value="Thioredoxin_ResA/DsbE_sf"/>
</dbReference>
<evidence type="ECO:0000313" key="4">
    <source>
        <dbReference type="EMBL" id="MFD2742397.1"/>
    </source>
</evidence>
<dbReference type="PROSITE" id="PS51352">
    <property type="entry name" value="THIOREDOXIN_2"/>
    <property type="match status" value="1"/>
</dbReference>